<dbReference type="Pfam" id="PF01648">
    <property type="entry name" value="ACPS"/>
    <property type="match status" value="1"/>
</dbReference>
<dbReference type="InterPro" id="IPR037143">
    <property type="entry name" value="4-PPantetheinyl_Trfase_dom_sf"/>
</dbReference>
<dbReference type="AlphaFoldDB" id="A0A9P8LBY6"/>
<dbReference type="GO" id="GO:0019878">
    <property type="term" value="P:lysine biosynthetic process via aminoadipic acid"/>
    <property type="evidence" value="ECO:0007669"/>
    <property type="project" value="TreeGrafter"/>
</dbReference>
<proteinExistence type="predicted"/>
<dbReference type="PANTHER" id="PTHR12215:SF10">
    <property type="entry name" value="L-AMINOADIPATE-SEMIALDEHYDE DEHYDROGENASE-PHOSPHOPANTETHEINYL TRANSFERASE"/>
    <property type="match status" value="1"/>
</dbReference>
<feature type="domain" description="4'-phosphopantetheinyl transferase N-terminal" evidence="4">
    <location>
        <begin position="46"/>
        <end position="137"/>
    </location>
</feature>
<evidence type="ECO:0000313" key="6">
    <source>
        <dbReference type="Proteomes" id="UP000750711"/>
    </source>
</evidence>
<keyword evidence="6" id="KW-1185">Reference proteome</keyword>
<evidence type="ECO:0000259" key="4">
    <source>
        <dbReference type="Pfam" id="PF22624"/>
    </source>
</evidence>
<evidence type="ECO:0000256" key="1">
    <source>
        <dbReference type="ARBA" id="ARBA00013172"/>
    </source>
</evidence>
<gene>
    <name evidence="5" type="ORF">GP486_004029</name>
</gene>
<feature type="domain" description="4'-phosphopantetheinyl transferase" evidence="3">
    <location>
        <begin position="220"/>
        <end position="280"/>
    </location>
</feature>
<comment type="caution">
    <text evidence="5">The sequence shown here is derived from an EMBL/GenBank/DDBJ whole genome shotgun (WGS) entry which is preliminary data.</text>
</comment>
<evidence type="ECO:0000259" key="3">
    <source>
        <dbReference type="Pfam" id="PF01648"/>
    </source>
</evidence>
<evidence type="ECO:0000313" key="5">
    <source>
        <dbReference type="EMBL" id="KAH0559458.1"/>
    </source>
</evidence>
<dbReference type="PANTHER" id="PTHR12215">
    <property type="entry name" value="PHOSPHOPANTETHEINE TRANSFERASE"/>
    <property type="match status" value="1"/>
</dbReference>
<dbReference type="InterPro" id="IPR008278">
    <property type="entry name" value="4-PPantetheinyl_Trfase_dom"/>
</dbReference>
<dbReference type="SUPFAM" id="SSF56214">
    <property type="entry name" value="4'-phosphopantetheinyl transferase"/>
    <property type="match status" value="2"/>
</dbReference>
<dbReference type="GO" id="GO:0000287">
    <property type="term" value="F:magnesium ion binding"/>
    <property type="evidence" value="ECO:0007669"/>
    <property type="project" value="InterPro"/>
</dbReference>
<dbReference type="EC" id="2.7.8.7" evidence="1"/>
<dbReference type="Gene3D" id="3.90.470.20">
    <property type="entry name" value="4'-phosphopantetheinyl transferase domain"/>
    <property type="match status" value="2"/>
</dbReference>
<dbReference type="GO" id="GO:0005829">
    <property type="term" value="C:cytosol"/>
    <property type="evidence" value="ECO:0007669"/>
    <property type="project" value="TreeGrafter"/>
</dbReference>
<dbReference type="Pfam" id="PF22624">
    <property type="entry name" value="AASDHPPT_N"/>
    <property type="match status" value="1"/>
</dbReference>
<reference evidence="5" key="1">
    <citation type="submission" date="2021-03" db="EMBL/GenBank/DDBJ databases">
        <title>Comparative genomics and phylogenomic investigation of the class Geoglossomycetes provide insights into ecological specialization and systematics.</title>
        <authorList>
            <person name="Melie T."/>
            <person name="Pirro S."/>
            <person name="Miller A.N."/>
            <person name="Quandt A."/>
        </authorList>
    </citation>
    <scope>NUCLEOTIDE SEQUENCE</scope>
    <source>
        <strain evidence="5">CAQ_001_2017</strain>
    </source>
</reference>
<evidence type="ECO:0000256" key="2">
    <source>
        <dbReference type="ARBA" id="ARBA00022679"/>
    </source>
</evidence>
<organism evidence="5 6">
    <name type="scientific">Trichoglossum hirsutum</name>
    <dbReference type="NCBI Taxonomy" id="265104"/>
    <lineage>
        <taxon>Eukaryota</taxon>
        <taxon>Fungi</taxon>
        <taxon>Dikarya</taxon>
        <taxon>Ascomycota</taxon>
        <taxon>Pezizomycotina</taxon>
        <taxon>Geoglossomycetes</taxon>
        <taxon>Geoglossales</taxon>
        <taxon>Geoglossaceae</taxon>
        <taxon>Trichoglossum</taxon>
    </lineage>
</organism>
<dbReference type="InterPro" id="IPR050559">
    <property type="entry name" value="P-Pant_transferase_sf"/>
</dbReference>
<dbReference type="GO" id="GO:0008897">
    <property type="term" value="F:holo-[acyl-carrier-protein] synthase activity"/>
    <property type="evidence" value="ECO:0007669"/>
    <property type="project" value="UniProtKB-EC"/>
</dbReference>
<dbReference type="EMBL" id="JAGHQM010000592">
    <property type="protein sequence ID" value="KAH0559458.1"/>
    <property type="molecule type" value="Genomic_DNA"/>
</dbReference>
<sequence length="354" mass="39817">MATHNLIRWLLDTRELWLDNFSSQVRSAKDLHKVKSSLKFTGADAKHQASFPLECLKPDEQQAIGRYYRAQDKKMSLGSYLLKYLVVARTCRVPWPEIQIVGGEHKKPCYRPRDASSPGVEFNISHQAGLVAVAAHPGTSIKVGVDIVCVNERNDLARIDENGFDSWVDMYEEMFSDRELNDIKYSVNGVRLEDGTEISGGQLGDLARSCSRYESVCVSLTSGEKKCFSSGVIVEAKLRRFYAFWSLKEAYIKMSGEALLADWLRDLEFRNVRTPKPKLAQEAASGNGFGETVRDVEVFFRGEVVSDVSMELQAFEEQYMIVTAISPTTPNGRGVFPEFEILDLEKDIYPLAAT</sequence>
<name>A0A9P8LBY6_9PEZI</name>
<dbReference type="InterPro" id="IPR055066">
    <property type="entry name" value="AASDHPPT_N"/>
</dbReference>
<protein>
    <recommendedName>
        <fullName evidence="1">holo-[acyl-carrier-protein] synthase</fullName>
        <ecNumber evidence="1">2.7.8.7</ecNumber>
    </recommendedName>
</protein>
<accession>A0A9P8LBY6</accession>
<keyword evidence="2" id="KW-0808">Transferase</keyword>
<dbReference type="Proteomes" id="UP000750711">
    <property type="component" value="Unassembled WGS sequence"/>
</dbReference>